<feature type="transmembrane region" description="Helical" evidence="6">
    <location>
        <begin position="50"/>
        <end position="68"/>
    </location>
</feature>
<name>U6KYX8_EIMTE</name>
<protein>
    <recommendedName>
        <fullName evidence="7">Integral membrane bound transporter domain-containing protein</fullName>
    </recommendedName>
</protein>
<accession>U6KYX8</accession>
<dbReference type="VEuPathDB" id="ToxoDB:ETH_00007210"/>
<comment type="subcellular location">
    <subcellularLocation>
        <location evidence="1">Membrane</location>
        <topology evidence="1">Multi-pass membrane protein</topology>
    </subcellularLocation>
</comment>
<dbReference type="Proteomes" id="UP000030747">
    <property type="component" value="Unassembled WGS sequence"/>
</dbReference>
<evidence type="ECO:0000256" key="6">
    <source>
        <dbReference type="SAM" id="Phobius"/>
    </source>
</evidence>
<organism evidence="8 9">
    <name type="scientific">Eimeria tenella</name>
    <name type="common">Coccidian parasite</name>
    <dbReference type="NCBI Taxonomy" id="5802"/>
    <lineage>
        <taxon>Eukaryota</taxon>
        <taxon>Sar</taxon>
        <taxon>Alveolata</taxon>
        <taxon>Apicomplexa</taxon>
        <taxon>Conoidasida</taxon>
        <taxon>Coccidia</taxon>
        <taxon>Eucoccidiorida</taxon>
        <taxon>Eimeriorina</taxon>
        <taxon>Eimeriidae</taxon>
        <taxon>Eimeria</taxon>
    </lineage>
</organism>
<keyword evidence="4 6" id="KW-0472">Membrane</keyword>
<feature type="transmembrane region" description="Helical" evidence="6">
    <location>
        <begin position="154"/>
        <end position="173"/>
    </location>
</feature>
<evidence type="ECO:0000259" key="7">
    <source>
        <dbReference type="Pfam" id="PF13515"/>
    </source>
</evidence>
<dbReference type="VEuPathDB" id="ToxoDB:ETH2_0905900"/>
<feature type="region of interest" description="Disordered" evidence="5">
    <location>
        <begin position="1"/>
        <end position="25"/>
    </location>
</feature>
<reference evidence="8" key="2">
    <citation type="submission" date="2013-10" db="EMBL/GenBank/DDBJ databases">
        <authorList>
            <person name="Aslett M."/>
        </authorList>
    </citation>
    <scope>NUCLEOTIDE SEQUENCE [LARGE SCALE GENOMIC DNA]</scope>
    <source>
        <strain evidence="8">Houghton</strain>
    </source>
</reference>
<feature type="compositionally biased region" description="Basic and acidic residues" evidence="5">
    <location>
        <begin position="406"/>
        <end position="425"/>
    </location>
</feature>
<feature type="transmembrane region" description="Helical" evidence="6">
    <location>
        <begin position="339"/>
        <end position="359"/>
    </location>
</feature>
<feature type="transmembrane region" description="Helical" evidence="6">
    <location>
        <begin position="704"/>
        <end position="726"/>
    </location>
</feature>
<dbReference type="Pfam" id="PF13515">
    <property type="entry name" value="FUSC_2"/>
    <property type="match status" value="1"/>
</dbReference>
<feature type="transmembrane region" description="Helical" evidence="6">
    <location>
        <begin position="830"/>
        <end position="850"/>
    </location>
</feature>
<evidence type="ECO:0000313" key="8">
    <source>
        <dbReference type="EMBL" id="CDJ41514.1"/>
    </source>
</evidence>
<feature type="domain" description="Integral membrane bound transporter" evidence="7">
    <location>
        <begin position="755"/>
        <end position="881"/>
    </location>
</feature>
<keyword evidence="3 6" id="KW-1133">Transmembrane helix</keyword>
<keyword evidence="9" id="KW-1185">Reference proteome</keyword>
<dbReference type="GeneID" id="25250644"/>
<feature type="transmembrane region" description="Helical" evidence="6">
    <location>
        <begin position="130"/>
        <end position="148"/>
    </location>
</feature>
<evidence type="ECO:0000256" key="1">
    <source>
        <dbReference type="ARBA" id="ARBA00004141"/>
    </source>
</evidence>
<evidence type="ECO:0000256" key="5">
    <source>
        <dbReference type="SAM" id="MobiDB-lite"/>
    </source>
</evidence>
<dbReference type="InterPro" id="IPR049453">
    <property type="entry name" value="Memb_transporter_dom"/>
</dbReference>
<feature type="transmembrane region" description="Helical" evidence="6">
    <location>
        <begin position="775"/>
        <end position="793"/>
    </location>
</feature>
<feature type="transmembrane region" description="Helical" evidence="6">
    <location>
        <begin position="661"/>
        <end position="683"/>
    </location>
</feature>
<dbReference type="OrthoDB" id="345660at2759"/>
<evidence type="ECO:0000256" key="3">
    <source>
        <dbReference type="ARBA" id="ARBA00022989"/>
    </source>
</evidence>
<dbReference type="OMA" id="TRTVPWI"/>
<feature type="transmembrane region" description="Helical" evidence="6">
    <location>
        <begin position="100"/>
        <end position="123"/>
    </location>
</feature>
<dbReference type="RefSeq" id="XP_013232264.1">
    <property type="nucleotide sequence ID" value="XM_013376810.1"/>
</dbReference>
<feature type="region of interest" description="Disordered" evidence="5">
    <location>
        <begin position="395"/>
        <end position="425"/>
    </location>
</feature>
<dbReference type="AlphaFoldDB" id="U6KYX8"/>
<feature type="transmembrane region" description="Helical" evidence="6">
    <location>
        <begin position="799"/>
        <end position="818"/>
    </location>
</feature>
<dbReference type="EMBL" id="HG675628">
    <property type="protein sequence ID" value="CDJ41514.1"/>
    <property type="molecule type" value="Genomic_DNA"/>
</dbReference>
<gene>
    <name evidence="8" type="ORF">ETH_00007210</name>
</gene>
<sequence length="1223" mass="133243">MRLADVMHTPARQDVGDEGSPQAREEGRVRWQDVFTKSLFFNVMGRTERALRMALGGALIMALTMCDLPNMDYSFKYIGPFLFFVVGTLAPPLLSTAVIILFAGLFCILLACAVATGLLSCLLVSSGGQALCIIVFALFVFWASFLTTSKTKEMTLIGSYILLYAVPLATLVASPYASDGIKLVLTPERYGALKQFMATSSIAAILDEASSFLLMPPDVVAELVAKLTSPSAVQFLQRAAQSLQIQLPALPTDQPLTPQQVMGLLFTFFESLPPNMPVSVEMKPSRNAGLNLSQDWMYDVPLFVEGVVGQQISIGARPGAWFIKTIWVASGPIGMLRNLIIFAFLGFAIYLLVMLVPPIRRQRDVAIRDMANACRVIRRALRTVKSKLATTENANDQAVGDGDGACQREHNRAHSGEALSRKAEASDSEIPAANALENAILSLLDAEKAILLSGMEPFLLYPGPGVWTMKVLDAVRKRLIQCCVQTQHMLQLLHHTENPIGSMGSNPQLAAAGRRLLAKCINMYELCEDLLTTFPSIFSPSKSKKKAEELMQQMSLLEKEMRTLAMEVSRPSETDTENALVQLKADTSALSRSNTEQLTDAAQVVARTQSFARAVEILPVGLAVTAFVQACYSEPLWLSRVVCALSKAQQVNTLHGFVMNLAFPFIPVVVHLKRLVIAPMSALAVWRHQWRGQHAWWKDPEAWYVIKLVIPLIVIFSCGLCLPKLLQYSWGVEVTSSPVFLDYSEQGVTTRMVPWFLLGYLTVLQTTYNGTAHRGLARTLGILLGSFFGWVALSWYESVAALIAFCAVTVFVDIFAFADRHHPLDGFSRRWGYIGMVFTYTQGLIVTLASEELGGLTGDRDYLVTTRILSNVMGILLAILVSHLPPLASATTCACSGYSRVIEGCTKEANTLTRTFLAVCSASKDGHEANAADTNDATEVFSASKDEIAAVIGSLDSDVKEQLGTTSMLLREGSYVPVLQPWQADVALSKVKVAATSMLLEAYNAAQLVKGLLEDLSETTAATDTAVAEARELELLPMAGPAARSPSSDGNCGVPRSWSVCLLQHGNFLAIKELFRCTAGGKLREALSALCSSLSTLAKAANVELCKSFPAFGDKLMCHKGRYTHQSDSPESPELVYESCRSAVDSDAQRVIQTLVECLGSHFAEHRLSSTARTASAFVVMKLLHHLQNMKFSMDEVHAAAVKGASRANRSAISYCLPTSRTL</sequence>
<feature type="transmembrane region" description="Helical" evidence="6">
    <location>
        <begin position="746"/>
        <end position="763"/>
    </location>
</feature>
<evidence type="ECO:0000256" key="2">
    <source>
        <dbReference type="ARBA" id="ARBA00022692"/>
    </source>
</evidence>
<evidence type="ECO:0000256" key="4">
    <source>
        <dbReference type="ARBA" id="ARBA00023136"/>
    </source>
</evidence>
<dbReference type="GO" id="GO:0016020">
    <property type="term" value="C:membrane"/>
    <property type="evidence" value="ECO:0007669"/>
    <property type="project" value="UniProtKB-SubCell"/>
</dbReference>
<evidence type="ECO:0000313" key="9">
    <source>
        <dbReference type="Proteomes" id="UP000030747"/>
    </source>
</evidence>
<keyword evidence="2 6" id="KW-0812">Transmembrane</keyword>
<proteinExistence type="predicted"/>
<reference evidence="8" key="1">
    <citation type="submission" date="2013-10" db="EMBL/GenBank/DDBJ databases">
        <title>Genomic analysis of the causative agents of coccidiosis in chickens.</title>
        <authorList>
            <person name="Reid A.J."/>
            <person name="Blake D."/>
            <person name="Billington K."/>
            <person name="Browne H."/>
            <person name="Dunn M."/>
            <person name="Hung S."/>
            <person name="Kawahara F."/>
            <person name="Miranda-Saavedra D."/>
            <person name="Mourier T."/>
            <person name="Nagra H."/>
            <person name="Otto T.D."/>
            <person name="Rawlings N."/>
            <person name="Sanchez A."/>
            <person name="Sanders M."/>
            <person name="Subramaniam C."/>
            <person name="Tay Y."/>
            <person name="Dear P."/>
            <person name="Doerig C."/>
            <person name="Gruber A."/>
            <person name="Parkinson J."/>
            <person name="Shirley M."/>
            <person name="Wan K.L."/>
            <person name="Berriman M."/>
            <person name="Tomley F."/>
            <person name="Pain A."/>
        </authorList>
    </citation>
    <scope>NUCLEOTIDE SEQUENCE [LARGE SCALE GENOMIC DNA]</scope>
    <source>
        <strain evidence="8">Houghton</strain>
    </source>
</reference>